<protein>
    <submittedName>
        <fullName evidence="1">Uncharacterized protein</fullName>
    </submittedName>
</protein>
<evidence type="ECO:0000313" key="1">
    <source>
        <dbReference type="EMBL" id="EYE99971.1"/>
    </source>
</evidence>
<reference evidence="1 2" key="1">
    <citation type="submission" date="2013-05" db="EMBL/GenBank/DDBJ databases">
        <title>Genome assembly of Chondromyces apiculatus DSM 436.</title>
        <authorList>
            <person name="Sharma G."/>
            <person name="Khatri I."/>
            <person name="Kaur C."/>
            <person name="Mayilraj S."/>
            <person name="Subramanian S."/>
        </authorList>
    </citation>
    <scope>NUCLEOTIDE SEQUENCE [LARGE SCALE GENOMIC DNA]</scope>
    <source>
        <strain evidence="1 2">DSM 436</strain>
    </source>
</reference>
<dbReference type="EMBL" id="ASRX01000161">
    <property type="protein sequence ID" value="EYE99971.1"/>
    <property type="molecule type" value="Genomic_DNA"/>
</dbReference>
<accession>A0A017ST72</accession>
<dbReference type="AlphaFoldDB" id="A0A017ST72"/>
<keyword evidence="2" id="KW-1185">Reference proteome</keyword>
<gene>
    <name evidence="1" type="ORF">CAP_2050</name>
</gene>
<organism evidence="1 2">
    <name type="scientific">Chondromyces apiculatus DSM 436</name>
    <dbReference type="NCBI Taxonomy" id="1192034"/>
    <lineage>
        <taxon>Bacteria</taxon>
        <taxon>Pseudomonadati</taxon>
        <taxon>Myxococcota</taxon>
        <taxon>Polyangia</taxon>
        <taxon>Polyangiales</taxon>
        <taxon>Polyangiaceae</taxon>
        <taxon>Chondromyces</taxon>
    </lineage>
</organism>
<evidence type="ECO:0000313" key="2">
    <source>
        <dbReference type="Proteomes" id="UP000019678"/>
    </source>
</evidence>
<name>A0A017ST72_9BACT</name>
<proteinExistence type="predicted"/>
<comment type="caution">
    <text evidence="1">The sequence shown here is derived from an EMBL/GenBank/DDBJ whole genome shotgun (WGS) entry which is preliminary data.</text>
</comment>
<dbReference type="Proteomes" id="UP000019678">
    <property type="component" value="Unassembled WGS sequence"/>
</dbReference>
<sequence length="57" mass="6886">MRAFPTHVPWIQAQLGLTPETWRALHGLWQERFQRDAGLRDKWQQLIAQRLPHWKQG</sequence>